<name>A0A2S5T8S1_9BURK</name>
<keyword evidence="12" id="KW-1185">Reference proteome</keyword>
<evidence type="ECO:0000256" key="5">
    <source>
        <dbReference type="ARBA" id="ARBA00023157"/>
    </source>
</evidence>
<feature type="domain" description="Disulphide bond isomerase DsbC/G N-terminal" evidence="8">
    <location>
        <begin position="19"/>
        <end position="86"/>
    </location>
</feature>
<dbReference type="InterPro" id="IPR051470">
    <property type="entry name" value="Thiol:disulfide_interchange"/>
</dbReference>
<dbReference type="EMBL" id="SLXF01000007">
    <property type="protein sequence ID" value="TCP06216.1"/>
    <property type="molecule type" value="Genomic_DNA"/>
</dbReference>
<dbReference type="OrthoDB" id="12976at2"/>
<dbReference type="GO" id="GO:0016853">
    <property type="term" value="F:isomerase activity"/>
    <property type="evidence" value="ECO:0007669"/>
    <property type="project" value="UniProtKB-KW"/>
</dbReference>
<feature type="domain" description="Thioredoxin-like fold" evidence="9">
    <location>
        <begin position="112"/>
        <end position="234"/>
    </location>
</feature>
<dbReference type="InterPro" id="IPR009094">
    <property type="entry name" value="DiS-bond_isomerase_DsbC/G_N_sf"/>
</dbReference>
<dbReference type="Gene3D" id="3.40.30.10">
    <property type="entry name" value="Glutaredoxin"/>
    <property type="match status" value="1"/>
</dbReference>
<evidence type="ECO:0000256" key="3">
    <source>
        <dbReference type="ARBA" id="ARBA00022729"/>
    </source>
</evidence>
<evidence type="ECO:0000313" key="12">
    <source>
        <dbReference type="Proteomes" id="UP000239406"/>
    </source>
</evidence>
<evidence type="ECO:0000256" key="6">
    <source>
        <dbReference type="ARBA" id="ARBA00023284"/>
    </source>
</evidence>
<sequence>MKHHKVAAAAVTLALAAGAWAQEAAIRRNLADRMPNLPAIDEVSKTPIPGIYEVRIGTELAYTDAEGNYLITGQIIDLKARRNLTEERQAKFKLAPIDFASLPLKDAIVWKNGNGKRKIAVFADPNCGYCKRFEQDLQAVRDVTVYTFLYPILSPDSTVKSQAIWCAKDRTRAWRDWMLNGVAPAAAPANCDTPLARNTAFGRKHGINGTPALIFEDGTRVPGALNTEQIEAQLAEVRVR</sequence>
<comment type="similarity">
    <text evidence="2 7">Belongs to the thioredoxin family. DsbC subfamily.</text>
</comment>
<dbReference type="Pfam" id="PF10411">
    <property type="entry name" value="DsbC_N"/>
    <property type="match status" value="1"/>
</dbReference>
<evidence type="ECO:0000313" key="10">
    <source>
        <dbReference type="EMBL" id="PPE71257.1"/>
    </source>
</evidence>
<dbReference type="InterPro" id="IPR012336">
    <property type="entry name" value="Thioredoxin-like_fold"/>
</dbReference>
<evidence type="ECO:0000256" key="2">
    <source>
        <dbReference type="ARBA" id="ARBA00009813"/>
    </source>
</evidence>
<keyword evidence="5" id="KW-1015">Disulfide bond</keyword>
<dbReference type="Proteomes" id="UP000239406">
    <property type="component" value="Unassembled WGS sequence"/>
</dbReference>
<organism evidence="10 12">
    <name type="scientific">Caldimonas thermodepolymerans</name>
    <dbReference type="NCBI Taxonomy" id="215580"/>
    <lineage>
        <taxon>Bacteria</taxon>
        <taxon>Pseudomonadati</taxon>
        <taxon>Pseudomonadota</taxon>
        <taxon>Betaproteobacteria</taxon>
        <taxon>Burkholderiales</taxon>
        <taxon>Sphaerotilaceae</taxon>
        <taxon>Caldimonas</taxon>
    </lineage>
</organism>
<reference evidence="11 13" key="2">
    <citation type="submission" date="2019-03" db="EMBL/GenBank/DDBJ databases">
        <title>Genomic Encyclopedia of Type Strains, Phase IV (KMG-IV): sequencing the most valuable type-strain genomes for metagenomic binning, comparative biology and taxonomic classification.</title>
        <authorList>
            <person name="Goeker M."/>
        </authorList>
    </citation>
    <scope>NUCLEOTIDE SEQUENCE [LARGE SCALE GENOMIC DNA]</scope>
    <source>
        <strain evidence="11 13">DSM 15264</strain>
    </source>
</reference>
<dbReference type="AlphaFoldDB" id="A0A2S5T8S1"/>
<proteinExistence type="inferred from homology"/>
<dbReference type="SUPFAM" id="SSF54423">
    <property type="entry name" value="DsbC/DsbG N-terminal domain-like"/>
    <property type="match status" value="1"/>
</dbReference>
<dbReference type="EMBL" id="PSNY01000002">
    <property type="protein sequence ID" value="PPE71257.1"/>
    <property type="molecule type" value="Genomic_DNA"/>
</dbReference>
<reference evidence="10 12" key="1">
    <citation type="submission" date="2018-02" db="EMBL/GenBank/DDBJ databases">
        <title>Reclassifiation of [Polyangium] brachysporum DSM 7029 as Guopingzhaonella breviflexa gen. nov., sp. nov., a member of the family Comamonadaceae.</title>
        <authorList>
            <person name="Tang B."/>
        </authorList>
    </citation>
    <scope>NUCLEOTIDE SEQUENCE [LARGE SCALE GENOMIC DNA]</scope>
    <source>
        <strain evidence="10 12">DSM 15344</strain>
    </source>
</reference>
<dbReference type="SUPFAM" id="SSF52833">
    <property type="entry name" value="Thioredoxin-like"/>
    <property type="match status" value="1"/>
</dbReference>
<dbReference type="Gene3D" id="3.10.450.70">
    <property type="entry name" value="Disulphide bond isomerase, DsbC/G, N-terminal"/>
    <property type="match status" value="1"/>
</dbReference>
<dbReference type="Pfam" id="PF13098">
    <property type="entry name" value="Thioredoxin_2"/>
    <property type="match status" value="1"/>
</dbReference>
<comment type="function">
    <text evidence="7">Required for disulfide bond formation in some periplasmic proteins. Acts by transferring its disulfide bond to other proteins and is reduced in the process.</text>
</comment>
<dbReference type="InterPro" id="IPR018950">
    <property type="entry name" value="DiS-bond_isomerase_DsbC/G_N"/>
</dbReference>
<evidence type="ECO:0000256" key="7">
    <source>
        <dbReference type="RuleBase" id="RU364038"/>
    </source>
</evidence>
<comment type="subcellular location">
    <subcellularLocation>
        <location evidence="1 7">Periplasm</location>
    </subcellularLocation>
</comment>
<accession>A0A2S5T8S1</accession>
<comment type="caution">
    <text evidence="10">The sequence shown here is derived from an EMBL/GenBank/DDBJ whole genome shotgun (WGS) entry which is preliminary data.</text>
</comment>
<keyword evidence="6 7" id="KW-0676">Redox-active center</keyword>
<keyword evidence="4 7" id="KW-0574">Periplasm</keyword>
<feature type="signal peptide" evidence="7">
    <location>
        <begin position="1"/>
        <end position="21"/>
    </location>
</feature>
<dbReference type="RefSeq" id="WP_104356048.1">
    <property type="nucleotide sequence ID" value="NZ_CALFFA010000013.1"/>
</dbReference>
<evidence type="ECO:0000256" key="1">
    <source>
        <dbReference type="ARBA" id="ARBA00004418"/>
    </source>
</evidence>
<evidence type="ECO:0000256" key="4">
    <source>
        <dbReference type="ARBA" id="ARBA00022764"/>
    </source>
</evidence>
<evidence type="ECO:0000259" key="8">
    <source>
        <dbReference type="Pfam" id="PF10411"/>
    </source>
</evidence>
<feature type="chain" id="PRO_5041002991" description="Thiol:disulfide interchange protein" evidence="7">
    <location>
        <begin position="22"/>
        <end position="240"/>
    </location>
</feature>
<dbReference type="CDD" id="cd03020">
    <property type="entry name" value="DsbA_DsbC_DsbG"/>
    <property type="match status" value="1"/>
</dbReference>
<keyword evidence="3 7" id="KW-0732">Signal</keyword>
<dbReference type="PANTHER" id="PTHR35272">
    <property type="entry name" value="THIOL:DISULFIDE INTERCHANGE PROTEIN DSBC-RELATED"/>
    <property type="match status" value="1"/>
</dbReference>
<evidence type="ECO:0000259" key="9">
    <source>
        <dbReference type="Pfam" id="PF13098"/>
    </source>
</evidence>
<evidence type="ECO:0000313" key="11">
    <source>
        <dbReference type="EMBL" id="TCP06216.1"/>
    </source>
</evidence>
<dbReference type="InterPro" id="IPR033954">
    <property type="entry name" value="DiS-bond_Isoase_DsbC/G"/>
</dbReference>
<keyword evidence="10" id="KW-0413">Isomerase</keyword>
<dbReference type="PANTHER" id="PTHR35272:SF3">
    <property type="entry name" value="THIOL:DISULFIDE INTERCHANGE PROTEIN DSBC"/>
    <property type="match status" value="1"/>
</dbReference>
<protein>
    <recommendedName>
        <fullName evidence="7">Thiol:disulfide interchange protein</fullName>
    </recommendedName>
</protein>
<evidence type="ECO:0000313" key="13">
    <source>
        <dbReference type="Proteomes" id="UP000294772"/>
    </source>
</evidence>
<dbReference type="Proteomes" id="UP000294772">
    <property type="component" value="Unassembled WGS sequence"/>
</dbReference>
<gene>
    <name evidence="10" type="ORF">C1702_02215</name>
    <name evidence="11" type="ORF">EV676_10787</name>
</gene>
<dbReference type="GO" id="GO:0042597">
    <property type="term" value="C:periplasmic space"/>
    <property type="evidence" value="ECO:0007669"/>
    <property type="project" value="UniProtKB-SubCell"/>
</dbReference>
<dbReference type="InterPro" id="IPR036249">
    <property type="entry name" value="Thioredoxin-like_sf"/>
</dbReference>